<gene>
    <name evidence="1" type="ORF">LIER_17525</name>
</gene>
<reference evidence="1 2" key="1">
    <citation type="submission" date="2024-01" db="EMBL/GenBank/DDBJ databases">
        <title>The complete chloroplast genome sequence of Lithospermum erythrorhizon: insights into the phylogenetic relationship among Boraginaceae species and the maternal lineages of purple gromwells.</title>
        <authorList>
            <person name="Okada T."/>
            <person name="Watanabe K."/>
        </authorList>
    </citation>
    <scope>NUCLEOTIDE SEQUENCE [LARGE SCALE GENOMIC DNA]</scope>
</reference>
<dbReference type="AlphaFoldDB" id="A0AAV3QBZ2"/>
<evidence type="ECO:0000313" key="2">
    <source>
        <dbReference type="Proteomes" id="UP001454036"/>
    </source>
</evidence>
<name>A0AAV3QBZ2_LITER</name>
<dbReference type="Proteomes" id="UP001454036">
    <property type="component" value="Unassembled WGS sequence"/>
</dbReference>
<dbReference type="EMBL" id="BAABME010004089">
    <property type="protein sequence ID" value="GAA0161138.1"/>
    <property type="molecule type" value="Genomic_DNA"/>
</dbReference>
<comment type="caution">
    <text evidence="1">The sequence shown here is derived from an EMBL/GenBank/DDBJ whole genome shotgun (WGS) entry which is preliminary data.</text>
</comment>
<proteinExistence type="predicted"/>
<sequence>MRLELAFFQERGAGRGFRKGNKGSPTERRRSTHLRRCTATLFSLAGVLPRGDGVPTSGGVLQLSSAWPESASSSDPIRDNEKIWRSVYYANRVVKLLVKY</sequence>
<evidence type="ECO:0000313" key="1">
    <source>
        <dbReference type="EMBL" id="GAA0161138.1"/>
    </source>
</evidence>
<accession>A0AAV3QBZ2</accession>
<keyword evidence="2" id="KW-1185">Reference proteome</keyword>
<organism evidence="1 2">
    <name type="scientific">Lithospermum erythrorhizon</name>
    <name type="common">Purple gromwell</name>
    <name type="synonym">Lithospermum officinale var. erythrorhizon</name>
    <dbReference type="NCBI Taxonomy" id="34254"/>
    <lineage>
        <taxon>Eukaryota</taxon>
        <taxon>Viridiplantae</taxon>
        <taxon>Streptophyta</taxon>
        <taxon>Embryophyta</taxon>
        <taxon>Tracheophyta</taxon>
        <taxon>Spermatophyta</taxon>
        <taxon>Magnoliopsida</taxon>
        <taxon>eudicotyledons</taxon>
        <taxon>Gunneridae</taxon>
        <taxon>Pentapetalae</taxon>
        <taxon>asterids</taxon>
        <taxon>lamiids</taxon>
        <taxon>Boraginales</taxon>
        <taxon>Boraginaceae</taxon>
        <taxon>Boraginoideae</taxon>
        <taxon>Lithospermeae</taxon>
        <taxon>Lithospermum</taxon>
    </lineage>
</organism>
<protein>
    <submittedName>
        <fullName evidence="1">Uncharacterized protein</fullName>
    </submittedName>
</protein>